<evidence type="ECO:0000313" key="3">
    <source>
        <dbReference type="Proteomes" id="UP000324222"/>
    </source>
</evidence>
<evidence type="ECO:0000259" key="1">
    <source>
        <dbReference type="Pfam" id="PF00753"/>
    </source>
</evidence>
<dbReference type="Proteomes" id="UP000324222">
    <property type="component" value="Unassembled WGS sequence"/>
</dbReference>
<dbReference type="InterPro" id="IPR050662">
    <property type="entry name" value="Sec-metab_biosynth-thioest"/>
</dbReference>
<dbReference type="Gene3D" id="3.60.15.10">
    <property type="entry name" value="Ribonuclease Z/Hydroxyacylglutathione hydrolase-like"/>
    <property type="match status" value="1"/>
</dbReference>
<keyword evidence="3" id="KW-1185">Reference proteome</keyword>
<dbReference type="PANTHER" id="PTHR23131:SF0">
    <property type="entry name" value="ENDORIBONUCLEASE LACTB2"/>
    <property type="match status" value="1"/>
</dbReference>
<evidence type="ECO:0000313" key="2">
    <source>
        <dbReference type="EMBL" id="MPC57902.1"/>
    </source>
</evidence>
<name>A0A5B7GG36_PORTR</name>
<dbReference type="OrthoDB" id="6368001at2759"/>
<dbReference type="GO" id="GO:0031123">
    <property type="term" value="P:RNA 3'-end processing"/>
    <property type="evidence" value="ECO:0007669"/>
    <property type="project" value="UniProtKB-ARBA"/>
</dbReference>
<proteinExistence type="predicted"/>
<dbReference type="EMBL" id="VSRR010015172">
    <property type="protein sequence ID" value="MPC57902.1"/>
    <property type="molecule type" value="Genomic_DNA"/>
</dbReference>
<sequence length="73" mass="8269">MNVYRCVLSFVGRVLLDVGEARNAEYITSLESVLQQQNTTINQIVISHWHHDHIGGLKDVLKCLPEQKARKGP</sequence>
<accession>A0A5B7GG36</accession>
<protein>
    <submittedName>
        <fullName evidence="2">Beta-lactamase-like protein 2</fullName>
    </submittedName>
</protein>
<organism evidence="2 3">
    <name type="scientific">Portunus trituberculatus</name>
    <name type="common">Swimming crab</name>
    <name type="synonym">Neptunus trituberculatus</name>
    <dbReference type="NCBI Taxonomy" id="210409"/>
    <lineage>
        <taxon>Eukaryota</taxon>
        <taxon>Metazoa</taxon>
        <taxon>Ecdysozoa</taxon>
        <taxon>Arthropoda</taxon>
        <taxon>Crustacea</taxon>
        <taxon>Multicrustacea</taxon>
        <taxon>Malacostraca</taxon>
        <taxon>Eumalacostraca</taxon>
        <taxon>Eucarida</taxon>
        <taxon>Decapoda</taxon>
        <taxon>Pleocyemata</taxon>
        <taxon>Brachyura</taxon>
        <taxon>Eubrachyura</taxon>
        <taxon>Portunoidea</taxon>
        <taxon>Portunidae</taxon>
        <taxon>Portuninae</taxon>
        <taxon>Portunus</taxon>
    </lineage>
</organism>
<dbReference type="SUPFAM" id="SSF56281">
    <property type="entry name" value="Metallo-hydrolase/oxidoreductase"/>
    <property type="match status" value="1"/>
</dbReference>
<dbReference type="PANTHER" id="PTHR23131">
    <property type="entry name" value="ENDORIBONUCLEASE LACTB2"/>
    <property type="match status" value="1"/>
</dbReference>
<dbReference type="InterPro" id="IPR001279">
    <property type="entry name" value="Metallo-B-lactamas"/>
</dbReference>
<dbReference type="AlphaFoldDB" id="A0A5B7GG36"/>
<reference evidence="2 3" key="1">
    <citation type="submission" date="2019-05" db="EMBL/GenBank/DDBJ databases">
        <title>Another draft genome of Portunus trituberculatus and its Hox gene families provides insights of decapod evolution.</title>
        <authorList>
            <person name="Jeong J.-H."/>
            <person name="Song I."/>
            <person name="Kim S."/>
            <person name="Choi T."/>
            <person name="Kim D."/>
            <person name="Ryu S."/>
            <person name="Kim W."/>
        </authorList>
    </citation>
    <scope>NUCLEOTIDE SEQUENCE [LARGE SCALE GENOMIC DNA]</scope>
    <source>
        <tissue evidence="2">Muscle</tissue>
    </source>
</reference>
<dbReference type="InterPro" id="IPR036866">
    <property type="entry name" value="RibonucZ/Hydroxyglut_hydro"/>
</dbReference>
<dbReference type="Pfam" id="PF00753">
    <property type="entry name" value="Lactamase_B"/>
    <property type="match status" value="1"/>
</dbReference>
<feature type="domain" description="Metallo-beta-lactamase" evidence="1">
    <location>
        <begin position="13"/>
        <end position="62"/>
    </location>
</feature>
<comment type="caution">
    <text evidence="2">The sequence shown here is derived from an EMBL/GenBank/DDBJ whole genome shotgun (WGS) entry which is preliminary data.</text>
</comment>
<gene>
    <name evidence="2" type="primary">lactb2_1</name>
    <name evidence="2" type="ORF">E2C01_051894</name>
</gene>